<organism evidence="1 2">
    <name type="scientific">Thermococcus sibiricus</name>
    <dbReference type="NCBI Taxonomy" id="172049"/>
    <lineage>
        <taxon>Archaea</taxon>
        <taxon>Methanobacteriati</taxon>
        <taxon>Methanobacteriota</taxon>
        <taxon>Thermococci</taxon>
        <taxon>Thermococcales</taxon>
        <taxon>Thermococcaceae</taxon>
        <taxon>Thermococcus</taxon>
    </lineage>
</organism>
<sequence length="314" mass="36425">MEMYDQVAQERLKEKIGYELWLFDFLSETETFEGGSNITTIVLVNRQPSAYVADTLAEALGSETVMKVLDTLMPLTFTASYKILDMIFEWILEENKKVGNIRKVPWKFRKKIKVISNSQLEYPPLFQSNQYIREYLFALYSNLLEFRNEIVHRNNFSVSDNKLQIKTNENSLEIAREELGALVRTVVAVAKMFAGILPFGKREDCLLKYHLDRIGELHGLNEFKQTKPLLIDVILKVPEEKGIFPADLKFVREQISRIYPNVDVLYNLKIIGLVGDKPSACWIFPVNFVPTGDILELRPNTYRKYLKPLDECQK</sequence>
<dbReference type="AlphaFoldDB" id="A0A101EKH8"/>
<dbReference type="PATRIC" id="fig|172049.5.peg.1301"/>
<dbReference type="RefSeq" id="WP_283217823.1">
    <property type="nucleotide sequence ID" value="NZ_LGFD01000039.1"/>
</dbReference>
<dbReference type="EMBL" id="LGFD01000039">
    <property type="protein sequence ID" value="KUK17026.1"/>
    <property type="molecule type" value="Genomic_DNA"/>
</dbReference>
<protein>
    <submittedName>
        <fullName evidence="1">Uncharacterized protein</fullName>
    </submittedName>
</protein>
<proteinExistence type="predicted"/>
<gene>
    <name evidence="1" type="ORF">XD54_1668</name>
</gene>
<dbReference type="Proteomes" id="UP000053911">
    <property type="component" value="Unassembled WGS sequence"/>
</dbReference>
<comment type="caution">
    <text evidence="1">The sequence shown here is derived from an EMBL/GenBank/DDBJ whole genome shotgun (WGS) entry which is preliminary data.</text>
</comment>
<evidence type="ECO:0000313" key="1">
    <source>
        <dbReference type="EMBL" id="KUK17026.1"/>
    </source>
</evidence>
<reference evidence="2" key="1">
    <citation type="journal article" date="2015" name="MBio">
        <title>Genome-Resolved Metagenomic Analysis Reveals Roles for Candidate Phyla and Other Microbial Community Members in Biogeochemical Transformations in Oil Reservoirs.</title>
        <authorList>
            <person name="Hu P."/>
            <person name="Tom L."/>
            <person name="Singh A."/>
            <person name="Thomas B.C."/>
            <person name="Baker B.J."/>
            <person name="Piceno Y.M."/>
            <person name="Andersen G.L."/>
            <person name="Banfield J.F."/>
        </authorList>
    </citation>
    <scope>NUCLEOTIDE SEQUENCE [LARGE SCALE GENOMIC DNA]</scope>
</reference>
<evidence type="ECO:0000313" key="2">
    <source>
        <dbReference type="Proteomes" id="UP000053911"/>
    </source>
</evidence>
<accession>A0A101EKH8</accession>
<name>A0A101EKH8_9EURY</name>